<evidence type="ECO:0000313" key="9">
    <source>
        <dbReference type="Proteomes" id="UP000515123"/>
    </source>
</evidence>
<dbReference type="FunFam" id="3.30.110.10:FF:000003">
    <property type="entry name" value="Translation initiation factor IF-3"/>
    <property type="match status" value="1"/>
</dbReference>
<keyword evidence="9" id="KW-1185">Reference proteome</keyword>
<feature type="region of interest" description="Disordered" evidence="4">
    <location>
        <begin position="265"/>
        <end position="286"/>
    </location>
</feature>
<dbReference type="NCBIfam" id="TIGR00168">
    <property type="entry name" value="infC"/>
    <property type="match status" value="1"/>
</dbReference>
<dbReference type="SUPFAM" id="SSF54364">
    <property type="entry name" value="Translation initiation factor IF3, N-terminal domain"/>
    <property type="match status" value="1"/>
</dbReference>
<dbReference type="Proteomes" id="UP000092600">
    <property type="component" value="Unassembled WGS sequence"/>
</dbReference>
<evidence type="ECO:0000256" key="1">
    <source>
        <dbReference type="ARBA" id="ARBA00005439"/>
    </source>
</evidence>
<evidence type="ECO:0000313" key="10">
    <source>
        <dbReference type="RefSeq" id="XP_020082929.1"/>
    </source>
</evidence>
<sequence>MARVTDFAFNPPPSLAPTTPAPHRAKPAVSRSSFFVRFPKKPIREGRVFPATKVAVVARYGGGGGGYRPGGGYGESRRPQGDARIADPDYDPALDLDRVKSSTVRLLDEQQNMIGVVSKNEAIRMANDADLILAILSVDADPPVLRLFDDMDYKKHKYEQQKKKRVQQKRSAANRVDIKELKMGYNIDSHDYSVRLRAAQKFLKDGDKVKVIVNLKGRENEFRNIAIELLKRFQSDIGELATEESKNFRERNIFLVLMPNKAVLQKGQEQSKKKETAATEGSAKAQ</sequence>
<evidence type="ECO:0000256" key="2">
    <source>
        <dbReference type="ARBA" id="ARBA00022540"/>
    </source>
</evidence>
<dbReference type="GO" id="GO:0005737">
    <property type="term" value="C:cytoplasm"/>
    <property type="evidence" value="ECO:0007669"/>
    <property type="project" value="UniProtKB-ARBA"/>
</dbReference>
<dbReference type="InterPro" id="IPR001288">
    <property type="entry name" value="Translation_initiation_fac_3"/>
</dbReference>
<keyword evidence="3" id="KW-0648">Protein biosynthesis</keyword>
<keyword evidence="2 7" id="KW-0396">Initiation factor</keyword>
<reference evidence="7 8" key="1">
    <citation type="journal article" date="2016" name="DNA Res.">
        <title>The draft genome of MD-2 pineapple using hybrid error correction of long reads.</title>
        <authorList>
            <person name="Redwan R.M."/>
            <person name="Saidin A."/>
            <person name="Kumar S.V."/>
        </authorList>
    </citation>
    <scope>NUCLEOTIDE SEQUENCE [LARGE SCALE GENOMIC DNA]</scope>
    <source>
        <strain evidence="8">cv. MD2</strain>
        <tissue evidence="7">Leaf</tissue>
    </source>
</reference>
<organism evidence="7 8">
    <name type="scientific">Ananas comosus</name>
    <name type="common">Pineapple</name>
    <name type="synonym">Ananas ananas</name>
    <dbReference type="NCBI Taxonomy" id="4615"/>
    <lineage>
        <taxon>Eukaryota</taxon>
        <taxon>Viridiplantae</taxon>
        <taxon>Streptophyta</taxon>
        <taxon>Embryophyta</taxon>
        <taxon>Tracheophyta</taxon>
        <taxon>Spermatophyta</taxon>
        <taxon>Magnoliopsida</taxon>
        <taxon>Liliopsida</taxon>
        <taxon>Poales</taxon>
        <taxon>Bromeliaceae</taxon>
        <taxon>Bromelioideae</taxon>
        <taxon>Ananas</taxon>
    </lineage>
</organism>
<evidence type="ECO:0000259" key="5">
    <source>
        <dbReference type="Pfam" id="PF00707"/>
    </source>
</evidence>
<dbReference type="Gene3D" id="3.30.110.10">
    <property type="entry name" value="Translation initiation factor 3 (IF-3), C-terminal domain"/>
    <property type="match status" value="1"/>
</dbReference>
<dbReference type="Gramene" id="Aco012075.1.mrna1">
    <property type="protein sequence ID" value="Aco012075.1.mrna1"/>
    <property type="gene ID" value="Aco012075.1.path1"/>
</dbReference>
<dbReference type="Pfam" id="PF00707">
    <property type="entry name" value="IF3_C"/>
    <property type="match status" value="1"/>
</dbReference>
<dbReference type="GeneID" id="109706492"/>
<feature type="region of interest" description="Disordered" evidence="4">
    <location>
        <begin position="67"/>
        <end position="89"/>
    </location>
</feature>
<dbReference type="RefSeq" id="XP_020082929.1">
    <property type="nucleotide sequence ID" value="XM_020227340.1"/>
</dbReference>
<dbReference type="GO" id="GO:0003743">
    <property type="term" value="F:translation initiation factor activity"/>
    <property type="evidence" value="ECO:0007669"/>
    <property type="project" value="UniProtKB-KW"/>
</dbReference>
<feature type="compositionally biased region" description="Basic and acidic residues" evidence="4">
    <location>
        <begin position="75"/>
        <end position="87"/>
    </location>
</feature>
<dbReference type="STRING" id="4615.A0A199VYX6"/>
<proteinExistence type="inferred from homology"/>
<dbReference type="GO" id="GO:0032790">
    <property type="term" value="P:ribosome disassembly"/>
    <property type="evidence" value="ECO:0007669"/>
    <property type="project" value="TreeGrafter"/>
</dbReference>
<comment type="similarity">
    <text evidence="1">Belongs to the IF-3 family.</text>
</comment>
<feature type="domain" description="Translation initiation factor 3 N-terminal" evidence="6">
    <location>
        <begin position="98"/>
        <end position="165"/>
    </location>
</feature>
<evidence type="ECO:0000256" key="4">
    <source>
        <dbReference type="SAM" id="MobiDB-lite"/>
    </source>
</evidence>
<name>A0A199VYX6_ANACO</name>
<dbReference type="EMBL" id="LSRQ01000573">
    <property type="protein sequence ID" value="OAY81905.1"/>
    <property type="molecule type" value="Genomic_DNA"/>
</dbReference>
<reference evidence="10" key="2">
    <citation type="submission" date="2025-04" db="UniProtKB">
        <authorList>
            <consortium name="RefSeq"/>
        </authorList>
    </citation>
    <scope>IDENTIFICATION</scope>
    <source>
        <tissue evidence="10">Leaf</tissue>
    </source>
</reference>
<dbReference type="OrthoDB" id="21573at2759"/>
<dbReference type="Proteomes" id="UP000515123">
    <property type="component" value="Linkage group 2"/>
</dbReference>
<evidence type="ECO:0000256" key="3">
    <source>
        <dbReference type="ARBA" id="ARBA00022917"/>
    </source>
</evidence>
<gene>
    <name evidence="10" type="primary">LOC109706492</name>
    <name evidence="7" type="ORF">ACMD2_15518</name>
</gene>
<dbReference type="PANTHER" id="PTHR10938">
    <property type="entry name" value="TRANSLATION INITIATION FACTOR IF-3"/>
    <property type="match status" value="1"/>
</dbReference>
<dbReference type="AlphaFoldDB" id="A0A199VYX6"/>
<feature type="region of interest" description="Disordered" evidence="4">
    <location>
        <begin position="1"/>
        <end position="28"/>
    </location>
</feature>
<dbReference type="InterPro" id="IPR019815">
    <property type="entry name" value="Translation_initiation_fac_3_C"/>
</dbReference>
<evidence type="ECO:0000313" key="7">
    <source>
        <dbReference type="EMBL" id="OAY81905.1"/>
    </source>
</evidence>
<evidence type="ECO:0000259" key="6">
    <source>
        <dbReference type="Pfam" id="PF05198"/>
    </source>
</evidence>
<protein>
    <submittedName>
        <fullName evidence="7">Translation initiation factor IF-3</fullName>
    </submittedName>
    <submittedName>
        <fullName evidence="10">Uncharacterized protein LOC109706492 isoform X1</fullName>
    </submittedName>
</protein>
<evidence type="ECO:0000313" key="8">
    <source>
        <dbReference type="Proteomes" id="UP000092600"/>
    </source>
</evidence>
<dbReference type="PANTHER" id="PTHR10938:SF0">
    <property type="entry name" value="TRANSLATION INITIATION FACTOR IF-3, MITOCHONDRIAL"/>
    <property type="match status" value="1"/>
</dbReference>
<dbReference type="InterPro" id="IPR019814">
    <property type="entry name" value="Translation_initiation_fac_3_N"/>
</dbReference>
<feature type="domain" description="Translation initiation factor 3 C-terminal" evidence="5">
    <location>
        <begin position="176"/>
        <end position="260"/>
    </location>
</feature>
<dbReference type="GO" id="GO:0043022">
    <property type="term" value="F:ribosome binding"/>
    <property type="evidence" value="ECO:0007669"/>
    <property type="project" value="TreeGrafter"/>
</dbReference>
<dbReference type="InterPro" id="IPR036787">
    <property type="entry name" value="T_IF-3_N_sf"/>
</dbReference>
<dbReference type="Gene3D" id="3.10.20.80">
    <property type="entry name" value="Translation initiation factor 3 (IF-3), N-terminal domain"/>
    <property type="match status" value="1"/>
</dbReference>
<dbReference type="Pfam" id="PF05198">
    <property type="entry name" value="IF3_N"/>
    <property type="match status" value="1"/>
</dbReference>
<dbReference type="InterPro" id="IPR036788">
    <property type="entry name" value="T_IF-3_C_sf"/>
</dbReference>
<accession>A0A199VYX6</accession>
<dbReference type="SUPFAM" id="SSF55200">
    <property type="entry name" value="Translation initiation factor IF3, C-terminal domain"/>
    <property type="match status" value="1"/>
</dbReference>